<gene>
    <name evidence="1" type="ORF">BDY19DRAFT_994012</name>
</gene>
<comment type="caution">
    <text evidence="1">The sequence shown here is derived from an EMBL/GenBank/DDBJ whole genome shotgun (WGS) entry which is preliminary data.</text>
</comment>
<evidence type="ECO:0000313" key="1">
    <source>
        <dbReference type="EMBL" id="KAI0088634.1"/>
    </source>
</evidence>
<sequence length="560" mass="59601">MSQENVSRVASTLQANDAVAEKSSIAEPRPSRGLRFWLIIFSICISCFLSALEYTAVSTALPTILHDLHGDDFVWVASAYALAATALLPASGGLAQIFGRRPMMLGSLAVFALGSALCGSAQNINWLIAARTIQGAGGGGLLSLTSIILSDMVTLKERAMYNALIGLTWAVACAIGPLVGGALTEAGQWRWLFYLNLPVCGVAAFFVAVFLKLRTPSGTLREKLDRMDWIGNLIITGSTSACILALAWGGVRYPWSSGNVLAPLIVGVAGIGFFFLYEAKWAKEPLVPFQLISNRTSLSGYLQTFLAPVVMSSVIYYLPIYAQACKGAGPLRSGVDVLGLSASTAPVLVLTGVSIAVSKAYRPQLWLGWAMYMVGMGALTTLHADANTGKLIGFPVLIGVGVGTLLSGTYFPVLAPLPASENAHALAFFAFCRSFANVWGVSIGTAVLQTQLSQRLPSSFTDEFPQGVAIAYQIIPVIPQLQDPTRSDVREAFARSLIVLWQVMIGIAGLGLLTSLFMKALPLHTQRDEQWALQEGGGSESDEKDKDEKRSGDIVGVAEA</sequence>
<dbReference type="Proteomes" id="UP001055072">
    <property type="component" value="Unassembled WGS sequence"/>
</dbReference>
<proteinExistence type="predicted"/>
<reference evidence="1" key="1">
    <citation type="journal article" date="2021" name="Environ. Microbiol.">
        <title>Gene family expansions and transcriptome signatures uncover fungal adaptations to wood decay.</title>
        <authorList>
            <person name="Hage H."/>
            <person name="Miyauchi S."/>
            <person name="Viragh M."/>
            <person name="Drula E."/>
            <person name="Min B."/>
            <person name="Chaduli D."/>
            <person name="Navarro D."/>
            <person name="Favel A."/>
            <person name="Norest M."/>
            <person name="Lesage-Meessen L."/>
            <person name="Balint B."/>
            <person name="Merenyi Z."/>
            <person name="de Eugenio L."/>
            <person name="Morin E."/>
            <person name="Martinez A.T."/>
            <person name="Baldrian P."/>
            <person name="Stursova M."/>
            <person name="Martinez M.J."/>
            <person name="Novotny C."/>
            <person name="Magnuson J.K."/>
            <person name="Spatafora J.W."/>
            <person name="Maurice S."/>
            <person name="Pangilinan J."/>
            <person name="Andreopoulos W."/>
            <person name="LaButti K."/>
            <person name="Hundley H."/>
            <person name="Na H."/>
            <person name="Kuo A."/>
            <person name="Barry K."/>
            <person name="Lipzen A."/>
            <person name="Henrissat B."/>
            <person name="Riley R."/>
            <person name="Ahrendt S."/>
            <person name="Nagy L.G."/>
            <person name="Grigoriev I.V."/>
            <person name="Martin F."/>
            <person name="Rosso M.N."/>
        </authorList>
    </citation>
    <scope>NUCLEOTIDE SEQUENCE</scope>
    <source>
        <strain evidence="1">CBS 384.51</strain>
    </source>
</reference>
<dbReference type="EMBL" id="MU274913">
    <property type="protein sequence ID" value="KAI0088634.1"/>
    <property type="molecule type" value="Genomic_DNA"/>
</dbReference>
<accession>A0ACB8U3B2</accession>
<protein>
    <submittedName>
        <fullName evidence="1">Iron permease</fullName>
    </submittedName>
</protein>
<evidence type="ECO:0000313" key="2">
    <source>
        <dbReference type="Proteomes" id="UP001055072"/>
    </source>
</evidence>
<organism evidence="1 2">
    <name type="scientific">Irpex rosettiformis</name>
    <dbReference type="NCBI Taxonomy" id="378272"/>
    <lineage>
        <taxon>Eukaryota</taxon>
        <taxon>Fungi</taxon>
        <taxon>Dikarya</taxon>
        <taxon>Basidiomycota</taxon>
        <taxon>Agaricomycotina</taxon>
        <taxon>Agaricomycetes</taxon>
        <taxon>Polyporales</taxon>
        <taxon>Irpicaceae</taxon>
        <taxon>Irpex</taxon>
    </lineage>
</organism>
<name>A0ACB8U3B2_9APHY</name>
<keyword evidence="2" id="KW-1185">Reference proteome</keyword>